<dbReference type="Proteomes" id="UP000327362">
    <property type="component" value="Chromosome"/>
</dbReference>
<gene>
    <name evidence="2" type="ORF">JPH1_01140</name>
</gene>
<evidence type="ECO:0000313" key="3">
    <source>
        <dbReference type="Proteomes" id="UP000327362"/>
    </source>
</evidence>
<dbReference type="AlphaFoldDB" id="A0AAI8SHZ8"/>
<keyword evidence="1" id="KW-1133">Transmembrane helix</keyword>
<sequence>MAGLVQAGRVQVFVLVLELLLSPALFLGWLAGVRRPGGRFGVGVLIHRDLL</sequence>
<evidence type="ECO:0000256" key="1">
    <source>
        <dbReference type="SAM" id="Phobius"/>
    </source>
</evidence>
<dbReference type="EMBL" id="AP020326">
    <property type="protein sequence ID" value="BBN45639.1"/>
    <property type="molecule type" value="Genomic_DNA"/>
</dbReference>
<accession>A0AAI8SHZ8</accession>
<proteinExistence type="predicted"/>
<keyword evidence="1" id="KW-0812">Transmembrane</keyword>
<keyword evidence="1" id="KW-0472">Membrane</keyword>
<name>A0AAI8SHZ8_MYCAV</name>
<reference evidence="2 3" key="1">
    <citation type="submission" date="2019-09" db="EMBL/GenBank/DDBJ databases">
        <title>Complete genome sequence of Mycobacterium avium subsp. hominissuis strain JP-H-1.</title>
        <authorList>
            <person name="Kinoshita Y."/>
            <person name="Niwa H."/>
            <person name="Uchida-Fujii E."/>
            <person name="Nukada T."/>
        </authorList>
    </citation>
    <scope>NUCLEOTIDE SEQUENCE [LARGE SCALE GENOMIC DNA]</scope>
    <source>
        <strain evidence="2 3">JP-H-1</strain>
    </source>
</reference>
<organism evidence="2 3">
    <name type="scientific">Mycobacterium avium subsp. hominissuis</name>
    <dbReference type="NCBI Taxonomy" id="439334"/>
    <lineage>
        <taxon>Bacteria</taxon>
        <taxon>Bacillati</taxon>
        <taxon>Actinomycetota</taxon>
        <taxon>Actinomycetes</taxon>
        <taxon>Mycobacteriales</taxon>
        <taxon>Mycobacteriaceae</taxon>
        <taxon>Mycobacterium</taxon>
        <taxon>Mycobacterium avium complex (MAC)</taxon>
    </lineage>
</organism>
<feature type="transmembrane region" description="Helical" evidence="1">
    <location>
        <begin position="12"/>
        <end position="31"/>
    </location>
</feature>
<protein>
    <submittedName>
        <fullName evidence="2">Uncharacterized protein</fullName>
    </submittedName>
</protein>
<evidence type="ECO:0000313" key="2">
    <source>
        <dbReference type="EMBL" id="BBN45639.1"/>
    </source>
</evidence>